<reference evidence="12 13" key="1">
    <citation type="journal article" date="2006" name="Int. J. Syst. Evol. Microbiol.">
        <title>Haloterrigena longa sp. nov. and Haloterrigena limicola sp. nov., extremely halophilic archaea isolated from a salt lake.</title>
        <authorList>
            <person name="Cui H.L."/>
            <person name="Tohty D."/>
            <person name="Zhou P.J."/>
            <person name="Liu S.J."/>
        </authorList>
    </citation>
    <scope>NUCLEOTIDE SEQUENCE [LARGE SCALE GENOMIC DNA]</scope>
    <source>
        <strain evidence="12 13">ABH32</strain>
    </source>
</reference>
<dbReference type="NCBIfam" id="NF006763">
    <property type="entry name" value="PRK09284.1"/>
    <property type="match status" value="1"/>
</dbReference>
<dbReference type="NCBIfam" id="TIGR00190">
    <property type="entry name" value="thiC"/>
    <property type="match status" value="1"/>
</dbReference>
<comment type="similarity">
    <text evidence="10">Belongs to the ThiC family.</text>
</comment>
<dbReference type="GO" id="GO:0009228">
    <property type="term" value="P:thiamine biosynthetic process"/>
    <property type="evidence" value="ECO:0007669"/>
    <property type="project" value="UniProtKB-UniRule"/>
</dbReference>
<dbReference type="GO" id="GO:0009229">
    <property type="term" value="P:thiamine diphosphate biosynthetic process"/>
    <property type="evidence" value="ECO:0007669"/>
    <property type="project" value="UniProtKB-UniRule"/>
</dbReference>
<feature type="binding site" evidence="10">
    <location>
        <position position="261"/>
    </location>
    <ligand>
        <name>substrate</name>
    </ligand>
</feature>
<feature type="binding site" evidence="10">
    <location>
        <begin position="181"/>
        <end position="183"/>
    </location>
    <ligand>
        <name>substrate</name>
    </ligand>
</feature>
<feature type="binding site" evidence="10">
    <location>
        <position position="417"/>
    </location>
    <ligand>
        <name>[4Fe-4S] cluster</name>
        <dbReference type="ChEBI" id="CHEBI:49883"/>
        <note>4Fe-4S-S-AdoMet</note>
    </ligand>
</feature>
<feature type="region of interest" description="Disordered" evidence="11">
    <location>
        <begin position="1"/>
        <end position="28"/>
    </location>
</feature>
<keyword evidence="4 10" id="KW-0479">Metal-binding</keyword>
<feature type="binding site" evidence="10">
    <location>
        <begin position="222"/>
        <end position="225"/>
    </location>
    <ligand>
        <name>substrate</name>
    </ligand>
</feature>
<dbReference type="OrthoDB" id="335406at2157"/>
<keyword evidence="5 10" id="KW-0862">Zinc</keyword>
<dbReference type="SFLD" id="SFLDG01114">
    <property type="entry name" value="phosphomethylpyrimidine_syntha"/>
    <property type="match status" value="1"/>
</dbReference>
<sequence length="500" mass="54775">MAHTQLQAARDGRVTPEMERVAERENREPEFVREQVAAGQAVIPANRHHDALDAMIIGREFATKVNANIGNSETTSDLETELGKLHTAVHYGADTVMDLGTGSDLDEIREAHVEHSPVPLGTVPLYEAVKQAGSPEAITKELLLEIVEKQARQGVDYMTIHAGILAEHLPLTDGRKTGIVSRGGSIIAKWMEENGEQNPLYQIFPEICEIFAEHDVTFSLGDSLRPGCLADACDEAQYAELDTLGELTRVGWDHGVQVMVEGPGHVPMHKVAENVERQQEVCDGAPFYVLGPLVTDIAPGYDHITSAIGAAMAAQAGAAMLCYVTPKEHLGLPEEEDVRDGLAAYRIAAHAGDVGNERPGARDWDDALSEARYEFDWREQFDLALDPDRARSFHDQTLPGDNYKEARFCSMCGAEFCSMRIDQDVRESRRDSRSSQSPEGSDQPREDGEMQAIEGEARTDLESSAAAEVNRPPVGTHRSGELPPMADHDHSDPLEELGDD</sequence>
<feature type="region of interest" description="Disordered" evidence="11">
    <location>
        <begin position="425"/>
        <end position="500"/>
    </location>
</feature>
<dbReference type="EMBL" id="CP071463">
    <property type="protein sequence ID" value="QSW85165.1"/>
    <property type="molecule type" value="Genomic_DNA"/>
</dbReference>
<dbReference type="PANTHER" id="PTHR30557:SF1">
    <property type="entry name" value="PHOSPHOMETHYLPYRIMIDINE SYNTHASE, CHLOROPLASTIC"/>
    <property type="match status" value="1"/>
</dbReference>
<evidence type="ECO:0000256" key="4">
    <source>
        <dbReference type="ARBA" id="ARBA00022723"/>
    </source>
</evidence>
<dbReference type="RefSeq" id="WP_207270370.1">
    <property type="nucleotide sequence ID" value="NZ_CP071463.1"/>
</dbReference>
<feature type="binding site" evidence="10">
    <location>
        <position position="409"/>
    </location>
    <ligand>
        <name>[4Fe-4S] cluster</name>
        <dbReference type="ChEBI" id="CHEBI:49883"/>
        <note>4Fe-4S-S-AdoMet</note>
    </ligand>
</feature>
<proteinExistence type="inferred from homology"/>
<evidence type="ECO:0000256" key="7">
    <source>
        <dbReference type="ARBA" id="ARBA00023004"/>
    </source>
</evidence>
<dbReference type="Gene3D" id="3.20.20.540">
    <property type="entry name" value="Radical SAM ThiC family, central domain"/>
    <property type="match status" value="1"/>
</dbReference>
<comment type="catalytic activity">
    <reaction evidence="10">
        <text>5-amino-1-(5-phospho-beta-D-ribosyl)imidazole + S-adenosyl-L-methionine = 4-amino-2-methyl-5-(phosphooxymethyl)pyrimidine + CO + 5'-deoxyadenosine + formate + L-methionine + 3 H(+)</text>
        <dbReference type="Rhea" id="RHEA:24840"/>
        <dbReference type="ChEBI" id="CHEBI:15378"/>
        <dbReference type="ChEBI" id="CHEBI:15740"/>
        <dbReference type="ChEBI" id="CHEBI:17245"/>
        <dbReference type="ChEBI" id="CHEBI:17319"/>
        <dbReference type="ChEBI" id="CHEBI:57844"/>
        <dbReference type="ChEBI" id="CHEBI:58354"/>
        <dbReference type="ChEBI" id="CHEBI:59789"/>
        <dbReference type="ChEBI" id="CHEBI:137981"/>
        <dbReference type="EC" id="4.1.99.17"/>
    </reaction>
</comment>
<evidence type="ECO:0000256" key="3">
    <source>
        <dbReference type="ARBA" id="ARBA00022691"/>
    </source>
</evidence>
<keyword evidence="2 10" id="KW-0004">4Fe-4S</keyword>
<dbReference type="SFLD" id="SFLDS00113">
    <property type="entry name" value="Radical_SAM_Phosphomethylpyrim"/>
    <property type="match status" value="1"/>
</dbReference>
<comment type="function">
    <text evidence="1 10">Catalyzes the synthesis of the hydroxymethylpyrimidine phosphate (HMP-P) moiety of thiamine from aminoimidazole ribotide (AIR) in a radical S-adenosyl-L-methionine (SAM)-dependent reaction.</text>
</comment>
<dbReference type="Pfam" id="PF01964">
    <property type="entry name" value="ThiC_Rad_SAM"/>
    <property type="match status" value="1"/>
</dbReference>
<feature type="binding site" evidence="10">
    <location>
        <position position="126"/>
    </location>
    <ligand>
        <name>substrate</name>
    </ligand>
</feature>
<keyword evidence="6 10" id="KW-0784">Thiamine biosynthesis</keyword>
<dbReference type="FunFam" id="3.20.20.540:FF:000001">
    <property type="entry name" value="Phosphomethylpyrimidine synthase"/>
    <property type="match status" value="1"/>
</dbReference>
<dbReference type="InterPro" id="IPR038521">
    <property type="entry name" value="ThiC/Bza_core_dom"/>
</dbReference>
<protein>
    <recommendedName>
        <fullName evidence="10">Phosphomethylpyrimidine synthase</fullName>
        <ecNumber evidence="10">4.1.99.17</ecNumber>
    </recommendedName>
    <alternativeName>
        <fullName evidence="10">Hydroxymethylpyrimidine phosphate synthase</fullName>
        <shortName evidence="10">HMP-P synthase</shortName>
        <shortName evidence="10">HMP-phosphate synthase</shortName>
        <shortName evidence="10">HMPP synthase</shortName>
    </alternativeName>
    <alternativeName>
        <fullName evidence="10">Thiamine biosynthesis protein ThiC</fullName>
    </alternativeName>
</protein>
<accession>A0A8A2UAE0</accession>
<feature type="binding site" evidence="10">
    <location>
        <position position="68"/>
    </location>
    <ligand>
        <name>substrate</name>
    </ligand>
</feature>
<feature type="binding site" evidence="10">
    <location>
        <position position="412"/>
    </location>
    <ligand>
        <name>[4Fe-4S] cluster</name>
        <dbReference type="ChEBI" id="CHEBI:49883"/>
        <note>4Fe-4S-S-AdoMet</note>
    </ligand>
</feature>
<gene>
    <name evidence="10 12" type="primary">thiC</name>
    <name evidence="12" type="ORF">J0X27_17250</name>
</gene>
<evidence type="ECO:0000256" key="11">
    <source>
        <dbReference type="SAM" id="MobiDB-lite"/>
    </source>
</evidence>
<dbReference type="UniPathway" id="UPA00060"/>
<dbReference type="AlphaFoldDB" id="A0A8A2UAE0"/>
<evidence type="ECO:0000313" key="12">
    <source>
        <dbReference type="EMBL" id="QSW85165.1"/>
    </source>
</evidence>
<dbReference type="PANTHER" id="PTHR30557">
    <property type="entry name" value="THIAMINE BIOSYNTHESIS PROTEIN THIC"/>
    <property type="match status" value="1"/>
</dbReference>
<feature type="binding site" evidence="10">
    <location>
        <position position="329"/>
    </location>
    <ligand>
        <name>Zn(2+)</name>
        <dbReference type="ChEBI" id="CHEBI:29105"/>
    </ligand>
</feature>
<feature type="compositionally biased region" description="Basic and acidic residues" evidence="11">
    <location>
        <begin position="10"/>
        <end position="28"/>
    </location>
</feature>
<keyword evidence="8 10" id="KW-0411">Iron-sulfur</keyword>
<feature type="binding site" evidence="10">
    <location>
        <position position="265"/>
    </location>
    <ligand>
        <name>Zn(2+)</name>
        <dbReference type="ChEBI" id="CHEBI:29105"/>
    </ligand>
</feature>
<evidence type="ECO:0000256" key="2">
    <source>
        <dbReference type="ARBA" id="ARBA00022485"/>
    </source>
</evidence>
<keyword evidence="3 10" id="KW-0949">S-adenosyl-L-methionine</keyword>
<dbReference type="Gene3D" id="6.10.250.620">
    <property type="match status" value="1"/>
</dbReference>
<dbReference type="GO" id="GO:0051539">
    <property type="term" value="F:4 iron, 4 sulfur cluster binding"/>
    <property type="evidence" value="ECO:0007669"/>
    <property type="project" value="UniProtKB-KW"/>
</dbReference>
<dbReference type="Proteomes" id="UP000663191">
    <property type="component" value="Chromosome"/>
</dbReference>
<dbReference type="InterPro" id="IPR002817">
    <property type="entry name" value="ThiC/BzaA/B"/>
</dbReference>
<dbReference type="GO" id="GO:0070284">
    <property type="term" value="F:phosphomethylpyrimidine synthase activity"/>
    <property type="evidence" value="ECO:0007669"/>
    <property type="project" value="UniProtKB-EC"/>
</dbReference>
<organism evidence="12 13">
    <name type="scientific">Natrinema longum</name>
    <dbReference type="NCBI Taxonomy" id="370324"/>
    <lineage>
        <taxon>Archaea</taxon>
        <taxon>Methanobacteriati</taxon>
        <taxon>Methanobacteriota</taxon>
        <taxon>Stenosarchaea group</taxon>
        <taxon>Halobacteria</taxon>
        <taxon>Halobacteriales</taxon>
        <taxon>Natrialbaceae</taxon>
        <taxon>Natrinema</taxon>
    </lineage>
</organism>
<keyword evidence="7 10" id="KW-0408">Iron</keyword>
<comment type="cofactor">
    <cofactor evidence="10">
        <name>[4Fe-4S] cluster</name>
        <dbReference type="ChEBI" id="CHEBI:49883"/>
    </cofactor>
    <text evidence="10">Binds 1 [4Fe-4S] cluster per subunit. The cluster is coordinated with 3 cysteines and an exchangeable S-adenosyl-L-methionine.</text>
</comment>
<keyword evidence="13" id="KW-1185">Reference proteome</keyword>
<evidence type="ECO:0000313" key="13">
    <source>
        <dbReference type="Proteomes" id="UP000663191"/>
    </source>
</evidence>
<evidence type="ECO:0000256" key="8">
    <source>
        <dbReference type="ARBA" id="ARBA00023014"/>
    </source>
</evidence>
<dbReference type="HAMAP" id="MF_00089">
    <property type="entry name" value="ThiC"/>
    <property type="match status" value="1"/>
</dbReference>
<evidence type="ECO:0000256" key="10">
    <source>
        <dbReference type="HAMAP-Rule" id="MF_00089"/>
    </source>
</evidence>
<dbReference type="GeneID" id="63185528"/>
<dbReference type="GO" id="GO:0008270">
    <property type="term" value="F:zinc ion binding"/>
    <property type="evidence" value="ECO:0007669"/>
    <property type="project" value="UniProtKB-UniRule"/>
</dbReference>
<keyword evidence="9 10" id="KW-0456">Lyase</keyword>
<dbReference type="InterPro" id="IPR037509">
    <property type="entry name" value="ThiC"/>
</dbReference>
<evidence type="ECO:0000256" key="1">
    <source>
        <dbReference type="ARBA" id="ARBA00003175"/>
    </source>
</evidence>
<feature type="binding site" evidence="10">
    <location>
        <position position="161"/>
    </location>
    <ligand>
        <name>substrate</name>
    </ligand>
</feature>
<dbReference type="EC" id="4.1.99.17" evidence="10"/>
<evidence type="ECO:0000256" key="9">
    <source>
        <dbReference type="ARBA" id="ARBA00023239"/>
    </source>
</evidence>
<evidence type="ECO:0000256" key="5">
    <source>
        <dbReference type="ARBA" id="ARBA00022833"/>
    </source>
</evidence>
<evidence type="ECO:0000256" key="6">
    <source>
        <dbReference type="ARBA" id="ARBA00022977"/>
    </source>
</evidence>
<feature type="binding site" evidence="10">
    <location>
        <position position="288"/>
    </location>
    <ligand>
        <name>substrate</name>
    </ligand>
</feature>
<dbReference type="KEGG" id="hlo:J0X27_17250"/>
<comment type="pathway">
    <text evidence="10">Cofactor biosynthesis; thiamine diphosphate biosynthesis.</text>
</comment>
<name>A0A8A2UAE0_9EURY</name>
<dbReference type="SFLD" id="SFLDF00407">
    <property type="entry name" value="phosphomethylpyrimidine_syntha"/>
    <property type="match status" value="1"/>
</dbReference>
<feature type="binding site" evidence="10">
    <location>
        <position position="97"/>
    </location>
    <ligand>
        <name>substrate</name>
    </ligand>
</feature>
<dbReference type="NCBIfam" id="NF009895">
    <property type="entry name" value="PRK13352.1"/>
    <property type="match status" value="1"/>
</dbReference>